<dbReference type="RefSeq" id="XP_013436876.1">
    <property type="nucleotide sequence ID" value="XM_013581422.1"/>
</dbReference>
<dbReference type="AlphaFoldDB" id="U6N0W3"/>
<dbReference type="VEuPathDB" id="ToxoDB:ENH_00051900"/>
<keyword evidence="2" id="KW-1185">Reference proteome</keyword>
<reference evidence="1" key="2">
    <citation type="submission" date="2013-10" db="EMBL/GenBank/DDBJ databases">
        <authorList>
            <person name="Aslett M."/>
        </authorList>
    </citation>
    <scope>NUCLEOTIDE SEQUENCE [LARGE SCALE GENOMIC DNA]</scope>
    <source>
        <strain evidence="1">Houghton</strain>
    </source>
</reference>
<dbReference type="EMBL" id="HG725539">
    <property type="protein sequence ID" value="CDJ68409.1"/>
    <property type="molecule type" value="Genomic_DNA"/>
</dbReference>
<protein>
    <submittedName>
        <fullName evidence="1">Uncharacterized protein</fullName>
    </submittedName>
</protein>
<evidence type="ECO:0000313" key="1">
    <source>
        <dbReference type="EMBL" id="CDJ68409.1"/>
    </source>
</evidence>
<sequence length="204" mass="20074">MDYAHRSAATYPDKNPSAVLKEMPLGRRRELRLAALRDAAELKQRAMLLLRFCLPMLAEDRRSQSALVCGTLAVLQPPSKLQKQPDACKTGCCEAAKEHGGRVANAAAGTAAGAAAVDIAARAAADAAGDAAAGAVADTVVDAAEDAVADPPADAVAAAAADSAAEAAASAVAGAAAGAAATGAADAAADVAAGRSSDIDNQRS</sequence>
<evidence type="ECO:0000313" key="2">
    <source>
        <dbReference type="Proteomes" id="UP000030754"/>
    </source>
</evidence>
<accession>U6N0W3</accession>
<organism evidence="1 2">
    <name type="scientific">Eimeria necatrix</name>
    <dbReference type="NCBI Taxonomy" id="51315"/>
    <lineage>
        <taxon>Eukaryota</taxon>
        <taxon>Sar</taxon>
        <taxon>Alveolata</taxon>
        <taxon>Apicomplexa</taxon>
        <taxon>Conoidasida</taxon>
        <taxon>Coccidia</taxon>
        <taxon>Eucoccidiorida</taxon>
        <taxon>Eimeriorina</taxon>
        <taxon>Eimeriidae</taxon>
        <taxon>Eimeria</taxon>
    </lineage>
</organism>
<proteinExistence type="predicted"/>
<name>U6N0W3_9EIME</name>
<dbReference type="GeneID" id="25475337"/>
<dbReference type="Proteomes" id="UP000030754">
    <property type="component" value="Unassembled WGS sequence"/>
</dbReference>
<gene>
    <name evidence="1" type="ORF">ENH_00051900</name>
</gene>
<reference evidence="1" key="1">
    <citation type="submission" date="2013-10" db="EMBL/GenBank/DDBJ databases">
        <title>Genomic analysis of the causative agents of coccidiosis in chickens.</title>
        <authorList>
            <person name="Reid A.J."/>
            <person name="Blake D."/>
            <person name="Billington K."/>
            <person name="Browne H."/>
            <person name="Dunn M."/>
            <person name="Hung S."/>
            <person name="Kawahara F."/>
            <person name="Miranda-Saavedra D."/>
            <person name="Mourier T."/>
            <person name="Nagra H."/>
            <person name="Otto T.D."/>
            <person name="Rawlings N."/>
            <person name="Sanchez A."/>
            <person name="Sanders M."/>
            <person name="Subramaniam C."/>
            <person name="Tay Y."/>
            <person name="Dear P."/>
            <person name="Doerig C."/>
            <person name="Gruber A."/>
            <person name="Parkinson J."/>
            <person name="Shirley M."/>
            <person name="Wan K.L."/>
            <person name="Berriman M."/>
            <person name="Tomley F."/>
            <person name="Pain A."/>
        </authorList>
    </citation>
    <scope>NUCLEOTIDE SEQUENCE [LARGE SCALE GENOMIC DNA]</scope>
    <source>
        <strain evidence="1">Houghton</strain>
    </source>
</reference>